<dbReference type="HOGENOM" id="CLU_3380466_0_0_9"/>
<protein>
    <submittedName>
        <fullName evidence="1">Uncharacterized protein</fullName>
    </submittedName>
</protein>
<organism evidence="1 2">
    <name type="scientific">Heyndrickxia coagulans 36D1</name>
    <dbReference type="NCBI Taxonomy" id="345219"/>
    <lineage>
        <taxon>Bacteria</taxon>
        <taxon>Bacillati</taxon>
        <taxon>Bacillota</taxon>
        <taxon>Bacilli</taxon>
        <taxon>Bacillales</taxon>
        <taxon>Bacillaceae</taxon>
        <taxon>Heyndrickxia</taxon>
    </lineage>
</organism>
<accession>G2TIN6</accession>
<reference evidence="1 2" key="1">
    <citation type="journal article" date="2011" name="Stand. Genomic Sci.">
        <title>Complete Genome Sequence of a thermotolerant sporogenic lactic acid bacterium, Bacillus coagulans strain 36D1.</title>
        <authorList>
            <person name="Rhee M.S."/>
            <person name="Moritz B.E."/>
            <person name="Xie G."/>
            <person name="Glavina Del Rio T."/>
            <person name="Dalin E."/>
            <person name="Tice H."/>
            <person name="Bruce D."/>
            <person name="Goodwin L."/>
            <person name="Chertkov O."/>
            <person name="Brettin T."/>
            <person name="Han C."/>
            <person name="Detter C."/>
            <person name="Pitluck S."/>
            <person name="Land M.L."/>
            <person name="Patel M."/>
            <person name="Ou M."/>
            <person name="Harbrucker R."/>
            <person name="Ingram L.O."/>
            <person name="Shanmugam K.T."/>
        </authorList>
    </citation>
    <scope>NUCLEOTIDE SEQUENCE [LARGE SCALE GENOMIC DNA]</scope>
    <source>
        <strain evidence="1 2">36D1</strain>
    </source>
</reference>
<dbReference type="EMBL" id="CP003056">
    <property type="protein sequence ID" value="AEP00727.1"/>
    <property type="molecule type" value="Genomic_DNA"/>
</dbReference>
<evidence type="ECO:0000313" key="1">
    <source>
        <dbReference type="EMBL" id="AEP00727.1"/>
    </source>
</evidence>
<dbReference type="KEGG" id="bag:Bcoa_1524"/>
<dbReference type="AlphaFoldDB" id="G2TIN6"/>
<name>G2TIN6_HEYCO</name>
<gene>
    <name evidence="1" type="ORF">Bcoa_1524</name>
</gene>
<proteinExistence type="predicted"/>
<sequence length="33" mass="3832">MKNGSAAILEWTHDWNQQHKKLKLSTWGISHEG</sequence>
<evidence type="ECO:0000313" key="2">
    <source>
        <dbReference type="Proteomes" id="UP000009283"/>
    </source>
</evidence>
<dbReference type="Proteomes" id="UP000009283">
    <property type="component" value="Chromosome"/>
</dbReference>